<keyword evidence="2" id="KW-1185">Reference proteome</keyword>
<comment type="caution">
    <text evidence="1">The sequence shown here is derived from an EMBL/GenBank/DDBJ whole genome shotgun (WGS) entry which is preliminary data.</text>
</comment>
<proteinExistence type="predicted"/>
<reference evidence="1 2" key="1">
    <citation type="submission" date="2024-09" db="EMBL/GenBank/DDBJ databases">
        <title>Genome sequencing and assembly of Phytophthora oleae, isolate VK10A, causative agent of rot of olive drupes.</title>
        <authorList>
            <person name="Conti Taguali S."/>
            <person name="Riolo M."/>
            <person name="La Spada F."/>
            <person name="Cacciola S.O."/>
            <person name="Dionisio G."/>
        </authorList>
    </citation>
    <scope>NUCLEOTIDE SEQUENCE [LARGE SCALE GENOMIC DNA]</scope>
    <source>
        <strain evidence="1 2">VK10A</strain>
    </source>
</reference>
<evidence type="ECO:0000313" key="2">
    <source>
        <dbReference type="Proteomes" id="UP001632037"/>
    </source>
</evidence>
<dbReference type="Proteomes" id="UP001632037">
    <property type="component" value="Unassembled WGS sequence"/>
</dbReference>
<gene>
    <name evidence="1" type="ORF">V7S43_004576</name>
</gene>
<name>A0ABD3FTN7_9STRA</name>
<accession>A0ABD3FTN7</accession>
<sequence>MVVFTSPNVRWMQIVRKDNCTLYMPLWTLSELQEAAAKFDLKRSDGSDITANNIEERYYAFCGVARECFLLEEDKVKEKREDIITVVADISSPRELEDFVRKGKNLASYHGVVHLIPEMNGRWDKPQLASAFVVEKLGERMLQAEKVDKESLRRSLADIPGGAAVAEWIVQAGMPCRQL</sequence>
<dbReference type="AlphaFoldDB" id="A0ABD3FTN7"/>
<protein>
    <submittedName>
        <fullName evidence="1">Uncharacterized protein</fullName>
    </submittedName>
</protein>
<dbReference type="EMBL" id="JBIMZQ010000007">
    <property type="protein sequence ID" value="KAL3670263.1"/>
    <property type="molecule type" value="Genomic_DNA"/>
</dbReference>
<organism evidence="1 2">
    <name type="scientific">Phytophthora oleae</name>
    <dbReference type="NCBI Taxonomy" id="2107226"/>
    <lineage>
        <taxon>Eukaryota</taxon>
        <taxon>Sar</taxon>
        <taxon>Stramenopiles</taxon>
        <taxon>Oomycota</taxon>
        <taxon>Peronosporomycetes</taxon>
        <taxon>Peronosporales</taxon>
        <taxon>Peronosporaceae</taxon>
        <taxon>Phytophthora</taxon>
    </lineage>
</organism>
<evidence type="ECO:0000313" key="1">
    <source>
        <dbReference type="EMBL" id="KAL3670263.1"/>
    </source>
</evidence>